<dbReference type="InterPro" id="IPR032710">
    <property type="entry name" value="NTF2-like_dom_sf"/>
</dbReference>
<evidence type="ECO:0000259" key="3">
    <source>
        <dbReference type="Pfam" id="PF14534"/>
    </source>
</evidence>
<feature type="domain" description="DUF4440" evidence="3">
    <location>
        <begin position="51"/>
        <end position="162"/>
    </location>
</feature>
<gene>
    <name evidence="4" type="ORF">GCM10010990_14680</name>
</gene>
<feature type="compositionally biased region" description="Low complexity" evidence="1">
    <location>
        <begin position="168"/>
        <end position="206"/>
    </location>
</feature>
<dbReference type="Gene3D" id="3.10.450.50">
    <property type="match status" value="1"/>
</dbReference>
<protein>
    <recommendedName>
        <fullName evidence="3">DUF4440 domain-containing protein</fullName>
    </recommendedName>
</protein>
<feature type="signal peptide" evidence="2">
    <location>
        <begin position="1"/>
        <end position="22"/>
    </location>
</feature>
<dbReference type="InterPro" id="IPR027843">
    <property type="entry name" value="DUF4440"/>
</dbReference>
<dbReference type="OrthoDB" id="674363at2"/>
<evidence type="ECO:0000256" key="2">
    <source>
        <dbReference type="SAM" id="SignalP"/>
    </source>
</evidence>
<organism evidence="4 5">
    <name type="scientific">Croceicoccus mobilis</name>
    <dbReference type="NCBI Taxonomy" id="1703339"/>
    <lineage>
        <taxon>Bacteria</taxon>
        <taxon>Pseudomonadati</taxon>
        <taxon>Pseudomonadota</taxon>
        <taxon>Alphaproteobacteria</taxon>
        <taxon>Sphingomonadales</taxon>
        <taxon>Erythrobacteraceae</taxon>
        <taxon>Croceicoccus</taxon>
    </lineage>
</organism>
<dbReference type="PROSITE" id="PS51257">
    <property type="entry name" value="PROKAR_LIPOPROTEIN"/>
    <property type="match status" value="1"/>
</dbReference>
<feature type="region of interest" description="Disordered" evidence="1">
    <location>
        <begin position="165"/>
        <end position="206"/>
    </location>
</feature>
<dbReference type="Pfam" id="PF14534">
    <property type="entry name" value="DUF4440"/>
    <property type="match status" value="1"/>
</dbReference>
<comment type="caution">
    <text evidence="4">The sequence shown here is derived from an EMBL/GenBank/DDBJ whole genome shotgun (WGS) entry which is preliminary data.</text>
</comment>
<keyword evidence="2" id="KW-0732">Signal</keyword>
<dbReference type="Proteomes" id="UP000612349">
    <property type="component" value="Unassembled WGS sequence"/>
</dbReference>
<reference evidence="4" key="2">
    <citation type="submission" date="2020-09" db="EMBL/GenBank/DDBJ databases">
        <authorList>
            <person name="Sun Q."/>
            <person name="Zhou Y."/>
        </authorList>
    </citation>
    <scope>NUCLEOTIDE SEQUENCE</scope>
    <source>
        <strain evidence="4">CGMCC 1.15360</strain>
    </source>
</reference>
<evidence type="ECO:0000313" key="5">
    <source>
        <dbReference type="Proteomes" id="UP000612349"/>
    </source>
</evidence>
<dbReference type="EMBL" id="BMIP01000002">
    <property type="protein sequence ID" value="GGD66237.1"/>
    <property type="molecule type" value="Genomic_DNA"/>
</dbReference>
<evidence type="ECO:0000256" key="1">
    <source>
        <dbReference type="SAM" id="MobiDB-lite"/>
    </source>
</evidence>
<feature type="chain" id="PRO_5037414129" description="DUF4440 domain-containing protein" evidence="2">
    <location>
        <begin position="23"/>
        <end position="206"/>
    </location>
</feature>
<keyword evidence="5" id="KW-1185">Reference proteome</keyword>
<dbReference type="RefSeq" id="WP_066775664.1">
    <property type="nucleotide sequence ID" value="NZ_BMIP01000002.1"/>
</dbReference>
<dbReference type="SUPFAM" id="SSF54427">
    <property type="entry name" value="NTF2-like"/>
    <property type="match status" value="1"/>
</dbReference>
<evidence type="ECO:0000313" key="4">
    <source>
        <dbReference type="EMBL" id="GGD66237.1"/>
    </source>
</evidence>
<name>A0A917DSA0_9SPHN</name>
<dbReference type="AlphaFoldDB" id="A0A917DSA0"/>
<sequence>MPSSFRRLAMAGALVLPFAALAACDKTPDMPEAMKPAKEEAPTPEAAKQDIDAALRAKVEALNKGDVDGAVAVYAPDATIIMPGEPPLTDPAAIRAMYASMLGDDDVDMQITPYNTWVSVNADFAVTTSKITLDGMIGEEPVHSVTTNQAVWQRQTDGLWKIVSESNTAQAPDAASSATTPPDAAAAAETAETAARPETGTAKPAA</sequence>
<reference evidence="4" key="1">
    <citation type="journal article" date="2014" name="Int. J. Syst. Evol. Microbiol.">
        <title>Complete genome sequence of Corynebacterium casei LMG S-19264T (=DSM 44701T), isolated from a smear-ripened cheese.</title>
        <authorList>
            <consortium name="US DOE Joint Genome Institute (JGI-PGF)"/>
            <person name="Walter F."/>
            <person name="Albersmeier A."/>
            <person name="Kalinowski J."/>
            <person name="Ruckert C."/>
        </authorList>
    </citation>
    <scope>NUCLEOTIDE SEQUENCE</scope>
    <source>
        <strain evidence="4">CGMCC 1.15360</strain>
    </source>
</reference>
<accession>A0A917DSA0</accession>
<proteinExistence type="predicted"/>